<name>A0A645CYU8_9ZZZZ</name>
<dbReference type="EMBL" id="VSSQ01031234">
    <property type="protein sequence ID" value="MPM82043.1"/>
    <property type="molecule type" value="Genomic_DNA"/>
</dbReference>
<sequence length="199" mass="21295">MGQAACGVDGGVKRDNLDARGHRGLERGFQRVFVVCCNGDTGNALRHELVDQGDLCFCGDLSGVLDDRRVAGCFDGFFKARSFSLVVRVAGRLRDDGISLGCVACRGSSGGCCGVSGGRSRGLRAGNHGKHREQAENECNQFLHDFDSLPYFDLYEHLFGDHIGLTLILGRVIAALIELLADYAALERAGGCYPPLQAA</sequence>
<accession>A0A645CYU8</accession>
<comment type="caution">
    <text evidence="1">The sequence shown here is derived from an EMBL/GenBank/DDBJ whole genome shotgun (WGS) entry which is preliminary data.</text>
</comment>
<dbReference type="AlphaFoldDB" id="A0A645CYU8"/>
<gene>
    <name evidence="1" type="ORF">SDC9_129101</name>
</gene>
<reference evidence="1" key="1">
    <citation type="submission" date="2019-08" db="EMBL/GenBank/DDBJ databases">
        <authorList>
            <person name="Kucharzyk K."/>
            <person name="Murdoch R.W."/>
            <person name="Higgins S."/>
            <person name="Loffler F."/>
        </authorList>
    </citation>
    <scope>NUCLEOTIDE SEQUENCE</scope>
</reference>
<proteinExistence type="predicted"/>
<organism evidence="1">
    <name type="scientific">bioreactor metagenome</name>
    <dbReference type="NCBI Taxonomy" id="1076179"/>
    <lineage>
        <taxon>unclassified sequences</taxon>
        <taxon>metagenomes</taxon>
        <taxon>ecological metagenomes</taxon>
    </lineage>
</organism>
<evidence type="ECO:0000313" key="1">
    <source>
        <dbReference type="EMBL" id="MPM82043.1"/>
    </source>
</evidence>
<protein>
    <submittedName>
        <fullName evidence="1">Uncharacterized protein</fullName>
    </submittedName>
</protein>